<dbReference type="PROSITE" id="PS01124">
    <property type="entry name" value="HTH_ARAC_FAMILY_2"/>
    <property type="match status" value="1"/>
</dbReference>
<dbReference type="Pfam" id="PF12625">
    <property type="entry name" value="Arabinose_bd"/>
    <property type="match status" value="1"/>
</dbReference>
<feature type="domain" description="HTH araC/xylS-type" evidence="4">
    <location>
        <begin position="279"/>
        <end position="376"/>
    </location>
</feature>
<dbReference type="STRING" id="375451.RD1_0249"/>
<accession>Q16DG7</accession>
<dbReference type="PANTHER" id="PTHR47894">
    <property type="entry name" value="HTH-TYPE TRANSCRIPTIONAL REGULATOR GADX"/>
    <property type="match status" value="1"/>
</dbReference>
<dbReference type="KEGG" id="rde:RD1_0249"/>
<dbReference type="HOGENOM" id="CLU_047522_0_1_5"/>
<dbReference type="SMART" id="SM00342">
    <property type="entry name" value="HTH_ARAC"/>
    <property type="match status" value="1"/>
</dbReference>
<keyword evidence="3" id="KW-0804">Transcription</keyword>
<evidence type="ECO:0000256" key="2">
    <source>
        <dbReference type="ARBA" id="ARBA00023125"/>
    </source>
</evidence>
<dbReference type="Gene3D" id="1.10.10.60">
    <property type="entry name" value="Homeodomain-like"/>
    <property type="match status" value="1"/>
</dbReference>
<dbReference type="InterPro" id="IPR032687">
    <property type="entry name" value="AraC-type_N"/>
</dbReference>
<dbReference type="InterPro" id="IPR020449">
    <property type="entry name" value="Tscrpt_reg_AraC-type_HTH"/>
</dbReference>
<dbReference type="GO" id="GO:0005829">
    <property type="term" value="C:cytosol"/>
    <property type="evidence" value="ECO:0007669"/>
    <property type="project" value="TreeGrafter"/>
</dbReference>
<dbReference type="SUPFAM" id="SSF46689">
    <property type="entry name" value="Homeodomain-like"/>
    <property type="match status" value="1"/>
</dbReference>
<dbReference type="Pfam" id="PF12833">
    <property type="entry name" value="HTH_18"/>
    <property type="match status" value="1"/>
</dbReference>
<evidence type="ECO:0000256" key="1">
    <source>
        <dbReference type="ARBA" id="ARBA00023015"/>
    </source>
</evidence>
<organism evidence="5 6">
    <name type="scientific">Roseobacter denitrificans (strain ATCC 33942 / OCh 114)</name>
    <name type="common">Erythrobacter sp. (strain OCh 114)</name>
    <name type="synonym">Roseobacter denitrificans</name>
    <dbReference type="NCBI Taxonomy" id="375451"/>
    <lineage>
        <taxon>Bacteria</taxon>
        <taxon>Pseudomonadati</taxon>
        <taxon>Pseudomonadota</taxon>
        <taxon>Alphaproteobacteria</taxon>
        <taxon>Rhodobacterales</taxon>
        <taxon>Roseobacteraceae</taxon>
        <taxon>Roseobacter</taxon>
    </lineage>
</organism>
<protein>
    <submittedName>
        <fullName evidence="5">Transcriptional regulator, AraC family, putative</fullName>
    </submittedName>
</protein>
<evidence type="ECO:0000313" key="6">
    <source>
        <dbReference type="Proteomes" id="UP000007029"/>
    </source>
</evidence>
<dbReference type="eggNOG" id="COG2207">
    <property type="taxonomic scope" value="Bacteria"/>
</dbReference>
<keyword evidence="2" id="KW-0238">DNA-binding</keyword>
<dbReference type="PRINTS" id="PR00032">
    <property type="entry name" value="HTHARAC"/>
</dbReference>
<sequence>MRSLTLPPSQGGAGRFDSACCTWLKVFVALTFDDSDCLEMTIDKLPHLSTVSSQFIADWLAALRPLCSADHFTDLLQRSDLQSGEDVQNGRVTLDQIVCLYQLAAVETGDEMMGLWSRPIRHRALQHLLTSVREATSLSSALYRFSTFWNLLLDDYEFTFSEDETGSVLRLTPRGDHEPQRFGHMLILKLAHGLISWLARDEVPVTAVDFAFARPRFDEDYAVIFPAPVRFDQSATAITFDLSLQGPVQLRSTADLDVFLQNAPRDWIFTRSEVHTQSLRVRSYLSQAGWDTANLTGAARALHLTPRTLIRKLEADGTSFQMIKDALRRDIAIRHLQTGQHSIEAIAHEVGFSSAANFHKAFQRWTGNTPSSYRRRNAGKR</sequence>
<dbReference type="AlphaFoldDB" id="Q16DG7"/>
<proteinExistence type="predicted"/>
<name>Q16DG7_ROSDO</name>
<dbReference type="Proteomes" id="UP000007029">
    <property type="component" value="Chromosome"/>
</dbReference>
<dbReference type="GO" id="GO:0003700">
    <property type="term" value="F:DNA-binding transcription factor activity"/>
    <property type="evidence" value="ECO:0007669"/>
    <property type="project" value="InterPro"/>
</dbReference>
<dbReference type="EMBL" id="CP000362">
    <property type="protein sequence ID" value="ABG29976.1"/>
    <property type="molecule type" value="Genomic_DNA"/>
</dbReference>
<evidence type="ECO:0000256" key="3">
    <source>
        <dbReference type="ARBA" id="ARBA00023163"/>
    </source>
</evidence>
<dbReference type="InterPro" id="IPR018060">
    <property type="entry name" value="HTH_AraC"/>
</dbReference>
<evidence type="ECO:0000259" key="4">
    <source>
        <dbReference type="PROSITE" id="PS01124"/>
    </source>
</evidence>
<dbReference type="PANTHER" id="PTHR47894:SF1">
    <property type="entry name" value="HTH-TYPE TRANSCRIPTIONAL REGULATOR VQSM"/>
    <property type="match status" value="1"/>
</dbReference>
<dbReference type="GO" id="GO:0000976">
    <property type="term" value="F:transcription cis-regulatory region binding"/>
    <property type="evidence" value="ECO:0007669"/>
    <property type="project" value="TreeGrafter"/>
</dbReference>
<reference evidence="5 6" key="1">
    <citation type="journal article" date="2007" name="J. Bacteriol.">
        <title>The complete genome sequence of Roseobacter denitrificans reveals a mixotrophic rather than photosynthetic metabolism.</title>
        <authorList>
            <person name="Swingley W.D."/>
            <person name="Sadekar S."/>
            <person name="Mastrian S.D."/>
            <person name="Matthies H.J."/>
            <person name="Hao J."/>
            <person name="Ramos H."/>
            <person name="Acharya C.R."/>
            <person name="Conrad A.L."/>
            <person name="Taylor H.L."/>
            <person name="Dejesa L.C."/>
            <person name="Shah M.K."/>
            <person name="O'huallachain M.E."/>
            <person name="Lince M.T."/>
            <person name="Blankenship R.E."/>
            <person name="Beatty J.T."/>
            <person name="Touchman J.W."/>
        </authorList>
    </citation>
    <scope>NUCLEOTIDE SEQUENCE [LARGE SCALE GENOMIC DNA]</scope>
    <source>
        <strain evidence="6">ATCC 33942 / OCh 114</strain>
    </source>
</reference>
<dbReference type="InterPro" id="IPR009057">
    <property type="entry name" value="Homeodomain-like_sf"/>
</dbReference>
<keyword evidence="1" id="KW-0805">Transcription regulation</keyword>
<keyword evidence="6" id="KW-1185">Reference proteome</keyword>
<gene>
    <name evidence="5" type="ordered locus">RD1_0249</name>
</gene>
<evidence type="ECO:0000313" key="5">
    <source>
        <dbReference type="EMBL" id="ABG29976.1"/>
    </source>
</evidence>